<evidence type="ECO:0000313" key="11">
    <source>
        <dbReference type="EMBL" id="KAF0306807.1"/>
    </source>
</evidence>
<dbReference type="PROSITE" id="PS50853">
    <property type="entry name" value="FN3"/>
    <property type="match status" value="1"/>
</dbReference>
<comment type="caution">
    <text evidence="11">The sequence shown here is derived from an EMBL/GenBank/DDBJ whole genome shotgun (WGS) entry which is preliminary data.</text>
</comment>
<keyword evidence="5 9" id="KW-1133">Transmembrane helix</keyword>
<feature type="domain" description="Fibronectin type-III" evidence="10">
    <location>
        <begin position="37"/>
        <end position="128"/>
    </location>
</feature>
<evidence type="ECO:0000256" key="7">
    <source>
        <dbReference type="ARBA" id="ARBA00023157"/>
    </source>
</evidence>
<dbReference type="GO" id="GO:0007155">
    <property type="term" value="P:cell adhesion"/>
    <property type="evidence" value="ECO:0007669"/>
    <property type="project" value="UniProtKB-KW"/>
</dbReference>
<evidence type="ECO:0000256" key="2">
    <source>
        <dbReference type="ARBA" id="ARBA00022692"/>
    </source>
</evidence>
<keyword evidence="2 9" id="KW-0812">Transmembrane</keyword>
<keyword evidence="6 9" id="KW-0472">Membrane</keyword>
<dbReference type="EMBL" id="VIIS01000628">
    <property type="protein sequence ID" value="KAF0306807.1"/>
    <property type="molecule type" value="Genomic_DNA"/>
</dbReference>
<dbReference type="GO" id="GO:0016020">
    <property type="term" value="C:membrane"/>
    <property type="evidence" value="ECO:0007669"/>
    <property type="project" value="UniProtKB-SubCell"/>
</dbReference>
<keyword evidence="7" id="KW-1015">Disulfide bond</keyword>
<evidence type="ECO:0000256" key="6">
    <source>
        <dbReference type="ARBA" id="ARBA00023136"/>
    </source>
</evidence>
<dbReference type="Proteomes" id="UP000440578">
    <property type="component" value="Unassembled WGS sequence"/>
</dbReference>
<evidence type="ECO:0000256" key="4">
    <source>
        <dbReference type="ARBA" id="ARBA00022889"/>
    </source>
</evidence>
<gene>
    <name evidence="11" type="primary">Dscam2_16</name>
    <name evidence="11" type="ORF">FJT64_021771</name>
</gene>
<dbReference type="Gene3D" id="2.60.40.10">
    <property type="entry name" value="Immunoglobulins"/>
    <property type="match status" value="1"/>
</dbReference>
<dbReference type="InterPro" id="IPR056754">
    <property type="entry name" value="DSCAM/DSCAML_C"/>
</dbReference>
<evidence type="ECO:0000256" key="1">
    <source>
        <dbReference type="ARBA" id="ARBA00004167"/>
    </source>
</evidence>
<keyword evidence="8" id="KW-0393">Immunoglobulin domain</keyword>
<dbReference type="OrthoDB" id="6359812at2759"/>
<dbReference type="CDD" id="cd00063">
    <property type="entry name" value="FN3"/>
    <property type="match status" value="1"/>
</dbReference>
<dbReference type="InterPro" id="IPR003961">
    <property type="entry name" value="FN3_dom"/>
</dbReference>
<evidence type="ECO:0000259" key="10">
    <source>
        <dbReference type="PROSITE" id="PS50853"/>
    </source>
</evidence>
<evidence type="ECO:0000256" key="8">
    <source>
        <dbReference type="ARBA" id="ARBA00023319"/>
    </source>
</evidence>
<accession>A0A6A4WH45</accession>
<dbReference type="InterPro" id="IPR013783">
    <property type="entry name" value="Ig-like_fold"/>
</dbReference>
<proteinExistence type="predicted"/>
<evidence type="ECO:0000256" key="5">
    <source>
        <dbReference type="ARBA" id="ARBA00022989"/>
    </source>
</evidence>
<organism evidence="11 12">
    <name type="scientific">Amphibalanus amphitrite</name>
    <name type="common">Striped barnacle</name>
    <name type="synonym">Balanus amphitrite</name>
    <dbReference type="NCBI Taxonomy" id="1232801"/>
    <lineage>
        <taxon>Eukaryota</taxon>
        <taxon>Metazoa</taxon>
        <taxon>Ecdysozoa</taxon>
        <taxon>Arthropoda</taxon>
        <taxon>Crustacea</taxon>
        <taxon>Multicrustacea</taxon>
        <taxon>Cirripedia</taxon>
        <taxon>Thoracica</taxon>
        <taxon>Thoracicalcarea</taxon>
        <taxon>Balanomorpha</taxon>
        <taxon>Balanoidea</taxon>
        <taxon>Balanidae</taxon>
        <taxon>Amphibalaninae</taxon>
        <taxon>Amphibalanus</taxon>
    </lineage>
</organism>
<evidence type="ECO:0000256" key="9">
    <source>
        <dbReference type="SAM" id="Phobius"/>
    </source>
</evidence>
<comment type="subcellular location">
    <subcellularLocation>
        <location evidence="1">Membrane</location>
        <topology evidence="1">Single-pass membrane protein</topology>
    </subcellularLocation>
</comment>
<name>A0A6A4WH45_AMPAM</name>
<dbReference type="InterPro" id="IPR036116">
    <property type="entry name" value="FN3_sf"/>
</dbReference>
<dbReference type="AlphaFoldDB" id="A0A6A4WH45"/>
<evidence type="ECO:0000256" key="3">
    <source>
        <dbReference type="ARBA" id="ARBA00022729"/>
    </source>
</evidence>
<protein>
    <submittedName>
        <fullName evidence="11">Down syndrome cell adhesion molecule-like protein Dscam2</fullName>
    </submittedName>
</protein>
<dbReference type="Pfam" id="PF25059">
    <property type="entry name" value="FN3_DSCAM-DSCAML_C"/>
    <property type="match status" value="1"/>
</dbReference>
<sequence>MNWARPCRHAGNWTCSVANVYGRDAMTVRVLVQRPARAAAPAVLGVGRHWVRLGWSLLDTGAAPLFALHVRYGERSGRARRLSVYHLRPEVTVDQLSCGTEYALSVAAENRLGTGPFSETIHIATEGGKPGPLPADALSANASCILVRLHDWPAECSVRRFEARLRPAGGGARWRREGPFPADLDVAELCGLLPATVYKLVVSAHSAAGTTESTARLATHASDGATISQLLPPEKSVDVESPLLGHPHVIALICSSVVCAVCLVICLTVLVRRR</sequence>
<dbReference type="SMART" id="SM00060">
    <property type="entry name" value="FN3"/>
    <property type="match status" value="2"/>
</dbReference>
<dbReference type="SUPFAM" id="SSF49265">
    <property type="entry name" value="Fibronectin type III"/>
    <property type="match status" value="1"/>
</dbReference>
<reference evidence="11 12" key="1">
    <citation type="submission" date="2019-07" db="EMBL/GenBank/DDBJ databases">
        <title>Draft genome assembly of a fouling barnacle, Amphibalanus amphitrite (Darwin, 1854): The first reference genome for Thecostraca.</title>
        <authorList>
            <person name="Kim W."/>
        </authorList>
    </citation>
    <scope>NUCLEOTIDE SEQUENCE [LARGE SCALE GENOMIC DNA]</scope>
    <source>
        <strain evidence="11">SNU_AA5</strain>
        <tissue evidence="11">Soma without cirri and trophi</tissue>
    </source>
</reference>
<keyword evidence="3" id="KW-0732">Signal</keyword>
<keyword evidence="4" id="KW-0130">Cell adhesion</keyword>
<feature type="transmembrane region" description="Helical" evidence="9">
    <location>
        <begin position="249"/>
        <end position="271"/>
    </location>
</feature>
<evidence type="ECO:0000313" key="12">
    <source>
        <dbReference type="Proteomes" id="UP000440578"/>
    </source>
</evidence>
<keyword evidence="12" id="KW-1185">Reference proteome</keyword>